<dbReference type="Proteomes" id="UP000011082">
    <property type="component" value="Unassembled WGS sequence"/>
</dbReference>
<reference evidence="2" key="1">
    <citation type="submission" date="2011-05" db="EMBL/GenBank/DDBJ databases">
        <title>The genome sequence of Vittaforma corneae strain ATCC 50505.</title>
        <authorList>
            <consortium name="The Broad Institute Genome Sequencing Platform"/>
            <person name="Cuomo C."/>
            <person name="Didier E."/>
            <person name="Bowers L."/>
            <person name="Young S.K."/>
            <person name="Zeng Q."/>
            <person name="Gargeya S."/>
            <person name="Fitzgerald M."/>
            <person name="Haas B."/>
            <person name="Abouelleil A."/>
            <person name="Alvarado L."/>
            <person name="Arachchi H.M."/>
            <person name="Berlin A."/>
            <person name="Chapman S.B."/>
            <person name="Gearin G."/>
            <person name="Goldberg J."/>
            <person name="Griggs A."/>
            <person name="Gujja S."/>
            <person name="Hansen M."/>
            <person name="Heiman D."/>
            <person name="Howarth C."/>
            <person name="Larimer J."/>
            <person name="Lui A."/>
            <person name="MacDonald P.J.P."/>
            <person name="McCowen C."/>
            <person name="Montmayeur A."/>
            <person name="Murphy C."/>
            <person name="Neiman D."/>
            <person name="Pearson M."/>
            <person name="Priest M."/>
            <person name="Roberts A."/>
            <person name="Saif S."/>
            <person name="Shea T."/>
            <person name="Sisk P."/>
            <person name="Stolte C."/>
            <person name="Sykes S."/>
            <person name="Wortman J."/>
            <person name="Nusbaum C."/>
            <person name="Birren B."/>
        </authorList>
    </citation>
    <scope>NUCLEOTIDE SEQUENCE [LARGE SCALE GENOMIC DNA]</scope>
    <source>
        <strain evidence="2">ATCC 50505</strain>
    </source>
</reference>
<gene>
    <name evidence="1" type="ORF">VICG_00234</name>
</gene>
<accession>L2GQL6</accession>
<evidence type="ECO:0000313" key="2">
    <source>
        <dbReference type="Proteomes" id="UP000011082"/>
    </source>
</evidence>
<proteinExistence type="predicted"/>
<dbReference type="AlphaFoldDB" id="L2GQL6"/>
<sequence length="149" mass="16771">MSTQTELENKVAKIFSRVLSAPLENEPGLKNALLAISLVPFSFSEDLPKAMVITMPLELLIYAKLHSKELTAALKKEIPKYMIVMRRVARYHHQRSLTQSRAARTSLATWSSRQLLQAGQMKSKVEKKRLKLSILIVRTSAGLSLSCLH</sequence>
<dbReference type="InParanoid" id="L2GQL6"/>
<name>L2GQL6_VITCO</name>
<dbReference type="VEuPathDB" id="MicrosporidiaDB:VICG_00234"/>
<protein>
    <submittedName>
        <fullName evidence="1">Uncharacterized protein</fullName>
    </submittedName>
</protein>
<evidence type="ECO:0000313" key="1">
    <source>
        <dbReference type="EMBL" id="ELA42919.1"/>
    </source>
</evidence>
<keyword evidence="2" id="KW-1185">Reference proteome</keyword>
<dbReference type="HOGENOM" id="CLU_1751109_0_0_1"/>
<organism evidence="1 2">
    <name type="scientific">Vittaforma corneae (strain ATCC 50505)</name>
    <name type="common">Microsporidian parasite</name>
    <name type="synonym">Nosema corneum</name>
    <dbReference type="NCBI Taxonomy" id="993615"/>
    <lineage>
        <taxon>Eukaryota</taxon>
        <taxon>Fungi</taxon>
        <taxon>Fungi incertae sedis</taxon>
        <taxon>Microsporidia</taxon>
        <taxon>Nosematidae</taxon>
        <taxon>Vittaforma</taxon>
    </lineage>
</organism>
<dbReference type="RefSeq" id="XP_007603687.1">
    <property type="nucleotide sequence ID" value="XM_007603625.1"/>
</dbReference>
<dbReference type="EMBL" id="JH370130">
    <property type="protein sequence ID" value="ELA42919.1"/>
    <property type="molecule type" value="Genomic_DNA"/>
</dbReference>
<dbReference type="GeneID" id="19880952"/>